<protein>
    <submittedName>
        <fullName evidence="1">Uncharacterized protein</fullName>
    </submittedName>
</protein>
<organism evidence="1 2">
    <name type="scientific">Cymbomonas tetramitiformis</name>
    <dbReference type="NCBI Taxonomy" id="36881"/>
    <lineage>
        <taxon>Eukaryota</taxon>
        <taxon>Viridiplantae</taxon>
        <taxon>Chlorophyta</taxon>
        <taxon>Pyramimonadophyceae</taxon>
        <taxon>Pyramimonadales</taxon>
        <taxon>Pyramimonadaceae</taxon>
        <taxon>Cymbomonas</taxon>
    </lineage>
</organism>
<gene>
    <name evidence="1" type="ORF">CYMTET_7626</name>
</gene>
<dbReference type="EMBL" id="LGRX02002173">
    <property type="protein sequence ID" value="KAK3284742.1"/>
    <property type="molecule type" value="Genomic_DNA"/>
</dbReference>
<dbReference type="Proteomes" id="UP001190700">
    <property type="component" value="Unassembled WGS sequence"/>
</dbReference>
<evidence type="ECO:0000313" key="2">
    <source>
        <dbReference type="Proteomes" id="UP001190700"/>
    </source>
</evidence>
<evidence type="ECO:0000313" key="1">
    <source>
        <dbReference type="EMBL" id="KAK3284742.1"/>
    </source>
</evidence>
<sequence>MASVKSAASGTSDEKVALQTRLLQTPGTPWYTVTNGTLLELQALFPKGCKHSLQARGHRKRLLSEVEEGLEERASAAAVFTPTVPLQADFQTQDDEAADESVQHTVSGERVVETVDIYDRGTVGENIFHLCVLTRSQDSEGRLMIRWLVEVFGSELINCPYQRESRVGASTILSVIHC</sequence>
<dbReference type="AlphaFoldDB" id="A0AAE0GV57"/>
<name>A0AAE0GV57_9CHLO</name>
<proteinExistence type="predicted"/>
<reference evidence="1 2" key="1">
    <citation type="journal article" date="2015" name="Genome Biol. Evol.">
        <title>Comparative Genomics of a Bacterivorous Green Alga Reveals Evolutionary Causalities and Consequences of Phago-Mixotrophic Mode of Nutrition.</title>
        <authorList>
            <person name="Burns J.A."/>
            <person name="Paasch A."/>
            <person name="Narechania A."/>
            <person name="Kim E."/>
        </authorList>
    </citation>
    <scope>NUCLEOTIDE SEQUENCE [LARGE SCALE GENOMIC DNA]</scope>
    <source>
        <strain evidence="1 2">PLY_AMNH</strain>
    </source>
</reference>
<comment type="caution">
    <text evidence="1">The sequence shown here is derived from an EMBL/GenBank/DDBJ whole genome shotgun (WGS) entry which is preliminary data.</text>
</comment>
<accession>A0AAE0GV57</accession>
<keyword evidence="2" id="KW-1185">Reference proteome</keyword>